<dbReference type="Gene3D" id="3.10.450.50">
    <property type="match status" value="1"/>
</dbReference>
<sequence length="135" mass="15281">MIELSIEQHDTPTYTLKEKAVDFLQLVASGQVRDAYQKHIGPNFLHHNPFFCGDADSLMLAMEEDAANNPQKILEVKRAIEEADTVAVHSHVRQNPDDLGWAIIHIFRFQDNQIVEMWDVGQAVPENSPNENGAF</sequence>
<accession>A0A8E2I7C0</accession>
<protein>
    <submittedName>
        <fullName evidence="1">Polyketide cyclase</fullName>
    </submittedName>
</protein>
<proteinExistence type="predicted"/>
<comment type="caution">
    <text evidence="1">The sequence shown here is derived from an EMBL/GenBank/DDBJ whole genome shotgun (WGS) entry which is preliminary data.</text>
</comment>
<reference evidence="1 2" key="1">
    <citation type="submission" date="2017-01" db="EMBL/GenBank/DDBJ databases">
        <title>Draft genome sequence of Bacillus oleronius.</title>
        <authorList>
            <person name="Allam M."/>
        </authorList>
    </citation>
    <scope>NUCLEOTIDE SEQUENCE [LARGE SCALE GENOMIC DNA]</scope>
    <source>
        <strain evidence="1 2">DSM 9356</strain>
    </source>
</reference>
<dbReference type="Proteomes" id="UP000189761">
    <property type="component" value="Unassembled WGS sequence"/>
</dbReference>
<dbReference type="SUPFAM" id="SSF54427">
    <property type="entry name" value="NTF2-like"/>
    <property type="match status" value="1"/>
</dbReference>
<organism evidence="1 2">
    <name type="scientific">Heyndrickxia oleronia</name>
    <dbReference type="NCBI Taxonomy" id="38875"/>
    <lineage>
        <taxon>Bacteria</taxon>
        <taxon>Bacillati</taxon>
        <taxon>Bacillota</taxon>
        <taxon>Bacilli</taxon>
        <taxon>Bacillales</taxon>
        <taxon>Bacillaceae</taxon>
        <taxon>Heyndrickxia</taxon>
    </lineage>
</organism>
<gene>
    <name evidence="1" type="ORF">BWZ43_14575</name>
</gene>
<name>A0A8E2I7C0_9BACI</name>
<dbReference type="InterPro" id="IPR032710">
    <property type="entry name" value="NTF2-like_dom_sf"/>
</dbReference>
<evidence type="ECO:0000313" key="2">
    <source>
        <dbReference type="Proteomes" id="UP000189761"/>
    </source>
</evidence>
<dbReference type="EMBL" id="MTLA01000173">
    <property type="protein sequence ID" value="OOP67662.1"/>
    <property type="molecule type" value="Genomic_DNA"/>
</dbReference>
<dbReference type="RefSeq" id="WP_078110536.1">
    <property type="nucleotide sequence ID" value="NZ_CP065424.1"/>
</dbReference>
<keyword evidence="2" id="KW-1185">Reference proteome</keyword>
<evidence type="ECO:0000313" key="1">
    <source>
        <dbReference type="EMBL" id="OOP67662.1"/>
    </source>
</evidence>
<dbReference type="AlphaFoldDB" id="A0A8E2I7C0"/>